<dbReference type="EMBL" id="FOSG01000006">
    <property type="protein sequence ID" value="SFK44310.1"/>
    <property type="molecule type" value="Genomic_DNA"/>
</dbReference>
<organism evidence="2 3">
    <name type="scientific">Streptomyces pini</name>
    <dbReference type="NCBI Taxonomy" id="1520580"/>
    <lineage>
        <taxon>Bacteria</taxon>
        <taxon>Bacillati</taxon>
        <taxon>Actinomycetota</taxon>
        <taxon>Actinomycetes</taxon>
        <taxon>Kitasatosporales</taxon>
        <taxon>Streptomycetaceae</taxon>
        <taxon>Streptomyces</taxon>
    </lineage>
</organism>
<gene>
    <name evidence="2" type="ORF">SAMN05192584_10653</name>
</gene>
<sequence>MTEPLRDVTALAEFLGKPVSRVYDNHPKDGVLPRPAPVTFAGRHRMRPYGSGPMGACDGGPAPRRRDGRFTRSPLPHR</sequence>
<evidence type="ECO:0000313" key="3">
    <source>
        <dbReference type="Proteomes" id="UP000198928"/>
    </source>
</evidence>
<protein>
    <submittedName>
        <fullName evidence="2">Uncharacterized protein</fullName>
    </submittedName>
</protein>
<keyword evidence="3" id="KW-1185">Reference proteome</keyword>
<accession>A0A1I3ZK52</accession>
<evidence type="ECO:0000256" key="1">
    <source>
        <dbReference type="SAM" id="MobiDB-lite"/>
    </source>
</evidence>
<name>A0A1I3ZK52_9ACTN</name>
<dbReference type="Proteomes" id="UP000198928">
    <property type="component" value="Unassembled WGS sequence"/>
</dbReference>
<dbReference type="AlphaFoldDB" id="A0A1I3ZK52"/>
<reference evidence="3" key="1">
    <citation type="submission" date="2016-10" db="EMBL/GenBank/DDBJ databases">
        <authorList>
            <person name="Varghese N."/>
            <person name="Submissions S."/>
        </authorList>
    </citation>
    <scope>NUCLEOTIDE SEQUENCE [LARGE SCALE GENOMIC DNA]</scope>
    <source>
        <strain evidence="3">PL19</strain>
    </source>
</reference>
<proteinExistence type="predicted"/>
<evidence type="ECO:0000313" key="2">
    <source>
        <dbReference type="EMBL" id="SFK44310.1"/>
    </source>
</evidence>
<feature type="region of interest" description="Disordered" evidence="1">
    <location>
        <begin position="26"/>
        <end position="78"/>
    </location>
</feature>